<proteinExistence type="predicted"/>
<evidence type="ECO:0000256" key="1">
    <source>
        <dbReference type="SAM" id="MobiDB-lite"/>
    </source>
</evidence>
<dbReference type="EMBL" id="HBUE01039993">
    <property type="protein sequence ID" value="CAG6460262.1"/>
    <property type="molecule type" value="Transcribed_RNA"/>
</dbReference>
<accession>A0A8D8NZH1</accession>
<organism evidence="2">
    <name type="scientific">Culex pipiens</name>
    <name type="common">House mosquito</name>
    <dbReference type="NCBI Taxonomy" id="7175"/>
    <lineage>
        <taxon>Eukaryota</taxon>
        <taxon>Metazoa</taxon>
        <taxon>Ecdysozoa</taxon>
        <taxon>Arthropoda</taxon>
        <taxon>Hexapoda</taxon>
        <taxon>Insecta</taxon>
        <taxon>Pterygota</taxon>
        <taxon>Neoptera</taxon>
        <taxon>Endopterygota</taxon>
        <taxon>Diptera</taxon>
        <taxon>Nematocera</taxon>
        <taxon>Culicoidea</taxon>
        <taxon>Culicidae</taxon>
        <taxon>Culicinae</taxon>
        <taxon>Culicini</taxon>
        <taxon>Culex</taxon>
        <taxon>Culex</taxon>
    </lineage>
</organism>
<evidence type="ECO:0000313" key="2">
    <source>
        <dbReference type="EMBL" id="CAG6582593.1"/>
    </source>
</evidence>
<dbReference type="EMBL" id="HBUE01309170">
    <property type="protein sequence ID" value="CAG6582593.1"/>
    <property type="molecule type" value="Transcribed_RNA"/>
</dbReference>
<dbReference type="AlphaFoldDB" id="A0A8D8NZH1"/>
<reference evidence="2" key="1">
    <citation type="submission" date="2021-05" db="EMBL/GenBank/DDBJ databases">
        <authorList>
            <person name="Alioto T."/>
            <person name="Alioto T."/>
            <person name="Gomez Garrido J."/>
        </authorList>
    </citation>
    <scope>NUCLEOTIDE SEQUENCE</scope>
</reference>
<feature type="compositionally biased region" description="Basic residues" evidence="1">
    <location>
        <begin position="23"/>
        <end position="33"/>
    </location>
</feature>
<sequence length="152" mass="16295">MHHGSASGVAGKQPDPPAGDRFHRGRLRRRGGLRRAGGIVPSVGPLAARPPGAVRFCHRLYEPGPGRGGRLRRRGEGHSGARACLGQFGAHPDSAEADYGDEPEGLSAVVLSHGGTGRVSLCHRAGRDFGRKLVLRERTRYVSQLFNCTFKI</sequence>
<dbReference type="EMBL" id="HBUE01202979">
    <property type="protein sequence ID" value="CAG6530759.1"/>
    <property type="molecule type" value="Transcribed_RNA"/>
</dbReference>
<name>A0A8D8NZH1_CULPI</name>
<feature type="region of interest" description="Disordered" evidence="1">
    <location>
        <begin position="1"/>
        <end position="44"/>
    </location>
</feature>
<protein>
    <submittedName>
        <fullName evidence="2">(northern house mosquito) hypothetical protein</fullName>
    </submittedName>
</protein>